<name>A0A8D2KB15_THEGE</name>
<evidence type="ECO:0000313" key="1">
    <source>
        <dbReference type="Ensembl" id="ENSTGEP00000036874.1"/>
    </source>
</evidence>
<reference evidence="1" key="2">
    <citation type="submission" date="2025-08" db="UniProtKB">
        <authorList>
            <consortium name="Ensembl"/>
        </authorList>
    </citation>
    <scope>IDENTIFICATION</scope>
</reference>
<protein>
    <submittedName>
        <fullName evidence="1">Uncharacterized protein</fullName>
    </submittedName>
</protein>
<reference evidence="1" key="1">
    <citation type="submission" date="2018-05" db="EMBL/GenBank/DDBJ databases">
        <title>Whole genome of Theropithecus gelada.</title>
        <authorList>
            <person name="Chiou K.L."/>
            <person name="Snyder-Mackler N."/>
        </authorList>
    </citation>
    <scope>NUCLEOTIDE SEQUENCE [LARGE SCALE GENOMIC DNA]</scope>
</reference>
<sequence>MILLPPPAHRPKPTLLFPHFHQWLSNSTCSFCDPSYFLNNWFFSFPRDLLISKKRR</sequence>
<keyword evidence="2" id="KW-1185">Reference proteome</keyword>
<proteinExistence type="predicted"/>
<dbReference type="AlphaFoldDB" id="A0A8D2KB15"/>
<accession>A0A8D2KB15</accession>
<organism evidence="1 2">
    <name type="scientific">Theropithecus gelada</name>
    <name type="common">Gelada baboon</name>
    <dbReference type="NCBI Taxonomy" id="9565"/>
    <lineage>
        <taxon>Eukaryota</taxon>
        <taxon>Metazoa</taxon>
        <taxon>Chordata</taxon>
        <taxon>Craniata</taxon>
        <taxon>Vertebrata</taxon>
        <taxon>Euteleostomi</taxon>
        <taxon>Mammalia</taxon>
        <taxon>Eutheria</taxon>
        <taxon>Euarchontoglires</taxon>
        <taxon>Primates</taxon>
        <taxon>Haplorrhini</taxon>
        <taxon>Catarrhini</taxon>
        <taxon>Cercopithecidae</taxon>
        <taxon>Cercopithecinae</taxon>
        <taxon>Theropithecus</taxon>
    </lineage>
</organism>
<dbReference type="Proteomes" id="UP000694411">
    <property type="component" value="Chromosome 4"/>
</dbReference>
<evidence type="ECO:0000313" key="2">
    <source>
        <dbReference type="Proteomes" id="UP000694411"/>
    </source>
</evidence>
<reference evidence="1" key="3">
    <citation type="submission" date="2025-09" db="UniProtKB">
        <authorList>
            <consortium name="Ensembl"/>
        </authorList>
    </citation>
    <scope>IDENTIFICATION</scope>
</reference>
<dbReference type="Ensembl" id="ENSTGET00000043785.1">
    <property type="protein sequence ID" value="ENSTGEP00000036874.1"/>
    <property type="gene ID" value="ENSTGEG00000029370.1"/>
</dbReference>